<evidence type="ECO:0000313" key="5">
    <source>
        <dbReference type="EMBL" id="OGX88575.1"/>
    </source>
</evidence>
<dbReference type="InterPro" id="IPR035386">
    <property type="entry name" value="Arm-DNA-bind_5"/>
</dbReference>
<dbReference type="PROSITE" id="PS51898">
    <property type="entry name" value="TYR_RECOMBINASE"/>
    <property type="match status" value="1"/>
</dbReference>
<dbReference type="SUPFAM" id="SSF56349">
    <property type="entry name" value="DNA breaking-rejoining enzymes"/>
    <property type="match status" value="1"/>
</dbReference>
<dbReference type="InterPro" id="IPR002104">
    <property type="entry name" value="Integrase_catalytic"/>
</dbReference>
<keyword evidence="3" id="KW-0233">DNA recombination</keyword>
<dbReference type="GO" id="GO:0003677">
    <property type="term" value="F:DNA binding"/>
    <property type="evidence" value="ECO:0007669"/>
    <property type="project" value="UniProtKB-KW"/>
</dbReference>
<dbReference type="AlphaFoldDB" id="A0A1G1TCI5"/>
<comment type="similarity">
    <text evidence="1">Belongs to the 'phage' integrase family.</text>
</comment>
<comment type="caution">
    <text evidence="5">The sequence shown here is derived from an EMBL/GenBank/DDBJ whole genome shotgun (WGS) entry which is preliminary data.</text>
</comment>
<dbReference type="Pfam" id="PF17293">
    <property type="entry name" value="Arm-DNA-bind_5"/>
    <property type="match status" value="1"/>
</dbReference>
<evidence type="ECO:0000259" key="4">
    <source>
        <dbReference type="PROSITE" id="PS51898"/>
    </source>
</evidence>
<keyword evidence="6" id="KW-1185">Reference proteome</keyword>
<dbReference type="Pfam" id="PF00589">
    <property type="entry name" value="Phage_integrase"/>
    <property type="match status" value="1"/>
</dbReference>
<reference evidence="5 6" key="1">
    <citation type="submission" date="2016-08" db="EMBL/GenBank/DDBJ databases">
        <title>Hymenobacter coccineus sp. nov., Hymenobacter lapidarius sp. nov. and Hymenobacter glacialis sp. nov., isolated from Antarctic soil.</title>
        <authorList>
            <person name="Sedlacek I."/>
            <person name="Kralova S."/>
            <person name="Kyrova K."/>
            <person name="Maslanova I."/>
            <person name="Stankova E."/>
            <person name="Vrbovska V."/>
            <person name="Nemec M."/>
            <person name="Bartak M."/>
            <person name="Svec P."/>
            <person name="Busse H.-J."/>
            <person name="Pantucek R."/>
        </authorList>
    </citation>
    <scope>NUCLEOTIDE SEQUENCE [LARGE SCALE GENOMIC DNA]</scope>
    <source>
        <strain evidence="5 6">CCM 8648</strain>
    </source>
</reference>
<dbReference type="Gene3D" id="1.10.443.10">
    <property type="entry name" value="Intergrase catalytic core"/>
    <property type="match status" value="1"/>
</dbReference>
<dbReference type="GO" id="GO:0006310">
    <property type="term" value="P:DNA recombination"/>
    <property type="evidence" value="ECO:0007669"/>
    <property type="project" value="UniProtKB-KW"/>
</dbReference>
<dbReference type="InterPro" id="IPR011010">
    <property type="entry name" value="DNA_brk_join_enz"/>
</dbReference>
<dbReference type="PANTHER" id="PTHR30349:SF64">
    <property type="entry name" value="PROPHAGE INTEGRASE INTD-RELATED"/>
    <property type="match status" value="1"/>
</dbReference>
<dbReference type="Proteomes" id="UP000177791">
    <property type="component" value="Unassembled WGS sequence"/>
</dbReference>
<keyword evidence="2" id="KW-0238">DNA-binding</keyword>
<evidence type="ECO:0000313" key="6">
    <source>
        <dbReference type="Proteomes" id="UP000177791"/>
    </source>
</evidence>
<dbReference type="OrthoDB" id="1098628at2"/>
<dbReference type="InterPro" id="IPR010998">
    <property type="entry name" value="Integrase_recombinase_N"/>
</dbReference>
<protein>
    <recommendedName>
        <fullName evidence="4">Tyr recombinase domain-containing protein</fullName>
    </recommendedName>
</protein>
<name>A0A1G1TCI5_9BACT</name>
<dbReference type="GO" id="GO:0015074">
    <property type="term" value="P:DNA integration"/>
    <property type="evidence" value="ECO:0007669"/>
    <property type="project" value="InterPro"/>
</dbReference>
<dbReference type="InterPro" id="IPR013762">
    <property type="entry name" value="Integrase-like_cat_sf"/>
</dbReference>
<evidence type="ECO:0000256" key="1">
    <source>
        <dbReference type="ARBA" id="ARBA00008857"/>
    </source>
</evidence>
<dbReference type="PANTHER" id="PTHR30349">
    <property type="entry name" value="PHAGE INTEGRASE-RELATED"/>
    <property type="match status" value="1"/>
</dbReference>
<sequence>MIIKFERRTDQPDAAGRCKVYLVATFEGQRLRLSTKERCLASEWNEEKSRFRKSLNGSQEANGVLDALSEQVTKAHRELRAAGVVVTAAVLKEALAPKVAAADLPPAPLLTDLFGAYIEVLRARGFRFHTLKGYKTAHNTLLEFAETLPGRLTTADYDPGMHDGLLGHLRDVRGSAQNTVAGVVKQIKPFLAWARDDRGQTLAVDPAKLKVEWEDIEKVWLTAAELASLEKALLPANLVQVRDAFLFCCYTGLRYSDLAALHEGNVKEWDGGRILRLTQTKTRTGVSIYLTPPAAALLDKYAGTRTRLMPSTANQVMNRYLKRICRLAGVESLVEVVETIGGQIMKRPVSKWELVSMHTARHTFATQSLLRGMPVEVLQKVLGHSKIQTTMIYAKVVEDLQHQTMRRIWEGSAAGPADGSEIQAKEICAVVPESGSAMGTVPGSEQAAA</sequence>
<evidence type="ECO:0000256" key="3">
    <source>
        <dbReference type="ARBA" id="ARBA00023172"/>
    </source>
</evidence>
<dbReference type="Gene3D" id="1.10.150.130">
    <property type="match status" value="1"/>
</dbReference>
<organism evidence="5 6">
    <name type="scientific">Hymenobacter glacialis</name>
    <dbReference type="NCBI Taxonomy" id="1908236"/>
    <lineage>
        <taxon>Bacteria</taxon>
        <taxon>Pseudomonadati</taxon>
        <taxon>Bacteroidota</taxon>
        <taxon>Cytophagia</taxon>
        <taxon>Cytophagales</taxon>
        <taxon>Hymenobacteraceae</taxon>
        <taxon>Hymenobacter</taxon>
    </lineage>
</organism>
<gene>
    <name evidence="5" type="ORF">BEN48_09365</name>
</gene>
<dbReference type="STRING" id="1908236.BEN48_09365"/>
<feature type="domain" description="Tyr recombinase" evidence="4">
    <location>
        <begin position="216"/>
        <end position="406"/>
    </location>
</feature>
<accession>A0A1G1TCI5</accession>
<proteinExistence type="inferred from homology"/>
<evidence type="ECO:0000256" key="2">
    <source>
        <dbReference type="ARBA" id="ARBA00023125"/>
    </source>
</evidence>
<dbReference type="EMBL" id="MDZC01000015">
    <property type="protein sequence ID" value="OGX88575.1"/>
    <property type="molecule type" value="Genomic_DNA"/>
</dbReference>
<dbReference type="InterPro" id="IPR050090">
    <property type="entry name" value="Tyrosine_recombinase_XerCD"/>
</dbReference>
<dbReference type="CDD" id="cd01185">
    <property type="entry name" value="INTN1_C_like"/>
    <property type="match status" value="1"/>
</dbReference>
<dbReference type="RefSeq" id="WP_070732306.1">
    <property type="nucleotide sequence ID" value="NZ_MDZC01000015.1"/>
</dbReference>